<evidence type="ECO:0000313" key="3">
    <source>
        <dbReference type="EMBL" id="VDK30590.1"/>
    </source>
</evidence>
<dbReference type="Proteomes" id="UP000271098">
    <property type="component" value="Unassembled WGS sequence"/>
</dbReference>
<keyword evidence="2" id="KW-1133">Transmembrane helix</keyword>
<keyword evidence="2" id="KW-0472">Membrane</keyword>
<organism evidence="5">
    <name type="scientific">Gongylonema pulchrum</name>
    <dbReference type="NCBI Taxonomy" id="637853"/>
    <lineage>
        <taxon>Eukaryota</taxon>
        <taxon>Metazoa</taxon>
        <taxon>Ecdysozoa</taxon>
        <taxon>Nematoda</taxon>
        <taxon>Chromadorea</taxon>
        <taxon>Rhabditida</taxon>
        <taxon>Spirurina</taxon>
        <taxon>Spiruromorpha</taxon>
        <taxon>Spiruroidea</taxon>
        <taxon>Gongylonematidae</taxon>
        <taxon>Gongylonema</taxon>
    </lineage>
</organism>
<reference evidence="3 4" key="2">
    <citation type="submission" date="2018-11" db="EMBL/GenBank/DDBJ databases">
        <authorList>
            <consortium name="Pathogen Informatics"/>
        </authorList>
    </citation>
    <scope>NUCLEOTIDE SEQUENCE [LARGE SCALE GENOMIC DNA]</scope>
</reference>
<evidence type="ECO:0000313" key="4">
    <source>
        <dbReference type="Proteomes" id="UP000271098"/>
    </source>
</evidence>
<keyword evidence="4" id="KW-1185">Reference proteome</keyword>
<feature type="transmembrane region" description="Helical" evidence="2">
    <location>
        <begin position="142"/>
        <end position="165"/>
    </location>
</feature>
<dbReference type="AlphaFoldDB" id="A0A183CYU4"/>
<evidence type="ECO:0000313" key="5">
    <source>
        <dbReference type="WBParaSite" id="GPUH_0000163901-mRNA-1"/>
    </source>
</evidence>
<reference evidence="5" key="1">
    <citation type="submission" date="2016-06" db="UniProtKB">
        <authorList>
            <consortium name="WormBaseParasite"/>
        </authorList>
    </citation>
    <scope>IDENTIFICATION</scope>
</reference>
<dbReference type="WBParaSite" id="GPUH_0000163901-mRNA-1">
    <property type="protein sequence ID" value="GPUH_0000163901-mRNA-1"/>
    <property type="gene ID" value="GPUH_0000163901"/>
</dbReference>
<accession>A0A183CYU4</accession>
<feature type="compositionally biased region" description="Basic and acidic residues" evidence="1">
    <location>
        <begin position="1"/>
        <end position="10"/>
    </location>
</feature>
<gene>
    <name evidence="3" type="ORF">GPUH_LOCUS1634</name>
</gene>
<evidence type="ECO:0000256" key="1">
    <source>
        <dbReference type="SAM" id="MobiDB-lite"/>
    </source>
</evidence>
<proteinExistence type="predicted"/>
<dbReference type="EMBL" id="UYRT01002081">
    <property type="protein sequence ID" value="VDK30590.1"/>
    <property type="molecule type" value="Genomic_DNA"/>
</dbReference>
<feature type="region of interest" description="Disordered" evidence="1">
    <location>
        <begin position="1"/>
        <end position="38"/>
    </location>
</feature>
<name>A0A183CYU4_9BILA</name>
<feature type="transmembrane region" description="Helical" evidence="2">
    <location>
        <begin position="84"/>
        <end position="105"/>
    </location>
</feature>
<feature type="transmembrane region" description="Helical" evidence="2">
    <location>
        <begin position="111"/>
        <end position="130"/>
    </location>
</feature>
<dbReference type="OrthoDB" id="5872360at2759"/>
<protein>
    <submittedName>
        <fullName evidence="5">Vesicle transport protein</fullName>
    </submittedName>
</protein>
<evidence type="ECO:0000256" key="2">
    <source>
        <dbReference type="SAM" id="Phobius"/>
    </source>
</evidence>
<sequence length="207" mass="23249">MTKLEFKSGKTEGNAQHPEQGDRDSSASSNDTTGKQEPEKRLKDVLAALGLDSGRDDAELHVGFSCIGMDWAFLLRVANAQAILSIYGAIIQIKLSIACLTSSMLLTKFNFYRFTSSAWATYLLSCAYIGMRAGRWQSYPHAIAYCGMCTFQSLVYMSTMCWLFYSVYALNAHTHTYDFSENRANFLFRFVLAFSIKPEIHITTKSC</sequence>
<keyword evidence="2" id="KW-0812">Transmembrane</keyword>